<dbReference type="Pfam" id="PF00078">
    <property type="entry name" value="RVT_1"/>
    <property type="match status" value="1"/>
</dbReference>
<dbReference type="InterPro" id="IPR043502">
    <property type="entry name" value="DNA/RNA_pol_sf"/>
</dbReference>
<organism evidence="7 8">
    <name type="scientific">Rubroshorea leprosula</name>
    <dbReference type="NCBI Taxonomy" id="152421"/>
    <lineage>
        <taxon>Eukaryota</taxon>
        <taxon>Viridiplantae</taxon>
        <taxon>Streptophyta</taxon>
        <taxon>Embryophyta</taxon>
        <taxon>Tracheophyta</taxon>
        <taxon>Spermatophyta</taxon>
        <taxon>Magnoliopsida</taxon>
        <taxon>eudicotyledons</taxon>
        <taxon>Gunneridae</taxon>
        <taxon>Pentapetalae</taxon>
        <taxon>rosids</taxon>
        <taxon>malvids</taxon>
        <taxon>Malvales</taxon>
        <taxon>Dipterocarpaceae</taxon>
        <taxon>Rubroshorea</taxon>
    </lineage>
</organism>
<dbReference type="Pfam" id="PF14392">
    <property type="entry name" value="zf-CCHC_4"/>
    <property type="match status" value="1"/>
</dbReference>
<evidence type="ECO:0000313" key="8">
    <source>
        <dbReference type="Proteomes" id="UP001054252"/>
    </source>
</evidence>
<dbReference type="EMBL" id="BPVZ01000029">
    <property type="protein sequence ID" value="GKV08910.1"/>
    <property type="molecule type" value="Genomic_DNA"/>
</dbReference>
<evidence type="ECO:0000259" key="5">
    <source>
        <dbReference type="Pfam" id="PF14111"/>
    </source>
</evidence>
<dbReference type="Proteomes" id="UP001054252">
    <property type="component" value="Unassembled WGS sequence"/>
</dbReference>
<evidence type="ECO:0000259" key="4">
    <source>
        <dbReference type="Pfam" id="PF13966"/>
    </source>
</evidence>
<evidence type="ECO:0000256" key="1">
    <source>
        <dbReference type="SAM" id="MobiDB-lite"/>
    </source>
</evidence>
<dbReference type="InterPro" id="IPR026960">
    <property type="entry name" value="RVT-Znf"/>
</dbReference>
<dbReference type="Gene3D" id="3.60.10.10">
    <property type="entry name" value="Endonuclease/exonuclease/phosphatase"/>
    <property type="match status" value="1"/>
</dbReference>
<reference evidence="7 8" key="1">
    <citation type="journal article" date="2021" name="Commun. Biol.">
        <title>The genome of Shorea leprosula (Dipterocarpaceae) highlights the ecological relevance of drought in aseasonal tropical rainforests.</title>
        <authorList>
            <person name="Ng K.K.S."/>
            <person name="Kobayashi M.J."/>
            <person name="Fawcett J.A."/>
            <person name="Hatakeyama M."/>
            <person name="Paape T."/>
            <person name="Ng C.H."/>
            <person name="Ang C.C."/>
            <person name="Tnah L.H."/>
            <person name="Lee C.T."/>
            <person name="Nishiyama T."/>
            <person name="Sese J."/>
            <person name="O'Brien M.J."/>
            <person name="Copetti D."/>
            <person name="Mohd Noor M.I."/>
            <person name="Ong R.C."/>
            <person name="Putra M."/>
            <person name="Sireger I.Z."/>
            <person name="Indrioko S."/>
            <person name="Kosugi Y."/>
            <person name="Izuno A."/>
            <person name="Isagi Y."/>
            <person name="Lee S.L."/>
            <person name="Shimizu K.K."/>
        </authorList>
    </citation>
    <scope>NUCLEOTIDE SEQUENCE [LARGE SCALE GENOMIC DNA]</scope>
    <source>
        <strain evidence="7">214</strain>
    </source>
</reference>
<dbReference type="InterPro" id="IPR044730">
    <property type="entry name" value="RNase_H-like_dom_plant"/>
</dbReference>
<dbReference type="GO" id="GO:0004523">
    <property type="term" value="F:RNA-DNA hybrid ribonuclease activity"/>
    <property type="evidence" value="ECO:0007669"/>
    <property type="project" value="InterPro"/>
</dbReference>
<feature type="domain" description="Reverse transcriptase zinc-binding" evidence="4">
    <location>
        <begin position="1443"/>
        <end position="1506"/>
    </location>
</feature>
<dbReference type="InterPro" id="IPR025558">
    <property type="entry name" value="DUF4283"/>
</dbReference>
<gene>
    <name evidence="7" type="ORF">SLEP1_g20481</name>
</gene>
<evidence type="ECO:0000313" key="7">
    <source>
        <dbReference type="EMBL" id="GKV08910.1"/>
    </source>
</evidence>
<dbReference type="PANTHER" id="PTHR33116">
    <property type="entry name" value="REVERSE TRANSCRIPTASE ZINC-BINDING DOMAIN-CONTAINING PROTEIN-RELATED-RELATED"/>
    <property type="match status" value="1"/>
</dbReference>
<feature type="domain" description="Reverse transcriptase" evidence="2">
    <location>
        <begin position="919"/>
        <end position="1115"/>
    </location>
</feature>
<sequence length="1763" mass="199286">MESSVRDLTTALGERLSLTAEEEVGVDLEVADEVDLASGHSRYCLVGKVLTRKRYNMEAMENTLAGVWRPVKGMHMRVLGQNLFAFYFFHPVDMQRVLAVGPWKFSNHVMVLQEAQNGRRVTTDDLYEVLFWVQIHGLPPDRLTTTSGKRIGEELGRLIEVDDGGGDARGGEYIRVRVAIDARKPLRRGMKLSLRSGQIWVDFRYERLPNFCYCCGMLDHVEWDCELSLDMEAQGVAERPYSEELRAQPKSMQRIDETTGGRWLRDAAGNPMAAKVRWGHSNLSLASARNKGSVGSFAGYEQSNWRIGKGVTDGVCKESNLGDSLLEESVDANRHNTSCRLRIEHIDSPSDLGITDTARDAGIKEDIVITDVISTHHSNRREGEAMGNFELIRQGPTGLDGPTLNHVHQGPNPTSQDSGSIFVFASGSNHTGQKPRAWKREARERRPTQSIRLKRKDEKVLQVDGSQATCEKRSRGEGVDGLGNPRAVRCLIELEVGISALLHSGESGPKWGTCYVWHNATVLSLLSFSKNHTDMTIEGLEGCKWRFTGFYGHPKRCNRRHSWSLLQELRSRESLPWLICGDFNDILSQEEKLGGCPQPDWMLQGFNEVATDCGLTEVQMVGGKFTWRRGRVCEKLDRGLASASWKCLFPHAQVRLLPPLSSDHNPLWLTINGRRDKRNRHKKKFCFEEMWLRDASCQEIIHNSWLSVNGAGDWLSLLQKVKACSIGLESWNSQHFGNVQRRLEQCTKRLEALSLCRDPEAACQEEKQILFETEEWLEREERMARNKIQKLLTDQGEWTTNLAELRGLVTGYFAQIFESTRPSNIDVVTSCLCPRVGVRENSYLLHDFTEEELVKALFQMHPSKAPGPDGLTPLFFQKFWSTVKKDVITPCLQYLNLGVAFPQELNLTNIVLIPKCKEPKTMSDLRPISLCNVIYKVLAKTLANRLKQVLPEVISPEQSAFLQTRLITDNFLIAYEVLHFMRARKRRKRGWQAIKLNMSKAFDRVEWPYLEAVMRALGFADRWISLIMGCVSSVQYNILLNGADAGRVIPTRGLRQGDPLSLYLFILCAEGLTAMIRDAEEQKLLHGIKICRQAPTISHLFFADDSFLFLRATETESKSSVIFSSNVPQRTQDAISQILCMSASSQPGRYLGLPAFVGRNRTAVFSSLKSKVWHKVGEWREQPLSRAGREVLIKSVLQALPTYVMSLFLLPQSLCTDLERIMNRYWWGGGMDEHKIHWLEWKKLATSKRDGSLGFRSLHEFNLAMLCKQSWRLLVNPDSLVGRLMKAKYFPRSDLFHAELKPACSQTWRSIWCSITLLRQGCRKLIGDGRTIEIWGDPWLPGITQFCVQSPRPLSCTLHYVADLIDEATHTWKQDLILCTFNPSEAALILSIPLSWTRRNDGWTWNFTRNGVFSVRTGYHRALEMESSRIGPSGSSGSVGGGRLWRIDVPETVRLLIWQAYRGVLPTKDNLHRRRVETDLLCPVCGLEPESILHCFVYCLAARATWLGSPLSLRVSELHVDNFAAFIDGMIPILGREQLEMLCILCWKIWGCRNEVVWHGKHTDPQRIIEHGLGYLREYKQAMISKGRQVGLGQQLGETRWRPPDVSHVKINTDGATSGQQQNFGIGAVARDHDGNVVAAMACKGQGAVVAEIAEACSLRKALQWARGLSFDRIILESDCATIVTAMQHESPPLNSTLGLIISDSKMLMTSFLSCRVQHTRREGNSVAHELAKRAIQAEADECWGADLPELIAQFVIRDKSNI</sequence>
<dbReference type="SUPFAM" id="SSF56672">
    <property type="entry name" value="DNA/RNA polymerases"/>
    <property type="match status" value="1"/>
</dbReference>
<evidence type="ECO:0000259" key="6">
    <source>
        <dbReference type="Pfam" id="PF14392"/>
    </source>
</evidence>
<feature type="compositionally biased region" description="Basic and acidic residues" evidence="1">
    <location>
        <begin position="438"/>
        <end position="447"/>
    </location>
</feature>
<dbReference type="Pfam" id="PF13966">
    <property type="entry name" value="zf-RVT"/>
    <property type="match status" value="1"/>
</dbReference>
<dbReference type="InterPro" id="IPR036691">
    <property type="entry name" value="Endo/exonu/phosph_ase_sf"/>
</dbReference>
<evidence type="ECO:0008006" key="9">
    <source>
        <dbReference type="Google" id="ProtNLM"/>
    </source>
</evidence>
<evidence type="ECO:0000259" key="2">
    <source>
        <dbReference type="Pfam" id="PF00078"/>
    </source>
</evidence>
<dbReference type="Pfam" id="PF13456">
    <property type="entry name" value="RVT_3"/>
    <property type="match status" value="1"/>
</dbReference>
<dbReference type="InterPro" id="IPR012337">
    <property type="entry name" value="RNaseH-like_sf"/>
</dbReference>
<dbReference type="Pfam" id="PF14111">
    <property type="entry name" value="DUF4283"/>
    <property type="match status" value="1"/>
</dbReference>
<dbReference type="SUPFAM" id="SSF53098">
    <property type="entry name" value="Ribonuclease H-like"/>
    <property type="match status" value="1"/>
</dbReference>
<dbReference type="InterPro" id="IPR000477">
    <property type="entry name" value="RT_dom"/>
</dbReference>
<accession>A0AAV5JDI2</accession>
<proteinExistence type="predicted"/>
<dbReference type="PANTHER" id="PTHR33116:SF86">
    <property type="entry name" value="REVERSE TRANSCRIPTASE DOMAIN-CONTAINING PROTEIN"/>
    <property type="match status" value="1"/>
</dbReference>
<protein>
    <recommendedName>
        <fullName evidence="9">Reverse transcriptase domain-containing protein</fullName>
    </recommendedName>
</protein>
<dbReference type="InterPro" id="IPR036397">
    <property type="entry name" value="RNaseH_sf"/>
</dbReference>
<feature type="domain" description="RNase H type-1" evidence="3">
    <location>
        <begin position="1612"/>
        <end position="1735"/>
    </location>
</feature>
<dbReference type="InterPro" id="IPR025836">
    <property type="entry name" value="Zn_knuckle_CX2CX4HX4C"/>
</dbReference>
<dbReference type="InterPro" id="IPR002156">
    <property type="entry name" value="RNaseH_domain"/>
</dbReference>
<dbReference type="CDD" id="cd06222">
    <property type="entry name" value="RNase_H_like"/>
    <property type="match status" value="1"/>
</dbReference>
<name>A0AAV5JDI2_9ROSI</name>
<dbReference type="SUPFAM" id="SSF56219">
    <property type="entry name" value="DNase I-like"/>
    <property type="match status" value="1"/>
</dbReference>
<dbReference type="GO" id="GO:0003676">
    <property type="term" value="F:nucleic acid binding"/>
    <property type="evidence" value="ECO:0007669"/>
    <property type="project" value="InterPro"/>
</dbReference>
<dbReference type="CDD" id="cd01650">
    <property type="entry name" value="RT_nLTR_like"/>
    <property type="match status" value="1"/>
</dbReference>
<dbReference type="Gene3D" id="3.30.420.10">
    <property type="entry name" value="Ribonuclease H-like superfamily/Ribonuclease H"/>
    <property type="match status" value="1"/>
</dbReference>
<evidence type="ECO:0000259" key="3">
    <source>
        <dbReference type="Pfam" id="PF13456"/>
    </source>
</evidence>
<comment type="caution">
    <text evidence="7">The sequence shown here is derived from an EMBL/GenBank/DDBJ whole genome shotgun (WGS) entry which is preliminary data.</text>
</comment>
<feature type="domain" description="Zinc knuckle CX2CX4HX4C" evidence="6">
    <location>
        <begin position="180"/>
        <end position="226"/>
    </location>
</feature>
<feature type="domain" description="DUF4283" evidence="5">
    <location>
        <begin position="42"/>
        <end position="113"/>
    </location>
</feature>
<feature type="region of interest" description="Disordered" evidence="1">
    <location>
        <begin position="429"/>
        <end position="448"/>
    </location>
</feature>
<keyword evidence="8" id="KW-1185">Reference proteome</keyword>